<name>A0A4Y2V3N8_ARAVE</name>
<organism evidence="1 2">
    <name type="scientific">Araneus ventricosus</name>
    <name type="common">Orbweaver spider</name>
    <name type="synonym">Epeira ventricosa</name>
    <dbReference type="NCBI Taxonomy" id="182803"/>
    <lineage>
        <taxon>Eukaryota</taxon>
        <taxon>Metazoa</taxon>
        <taxon>Ecdysozoa</taxon>
        <taxon>Arthropoda</taxon>
        <taxon>Chelicerata</taxon>
        <taxon>Arachnida</taxon>
        <taxon>Araneae</taxon>
        <taxon>Araneomorphae</taxon>
        <taxon>Entelegynae</taxon>
        <taxon>Araneoidea</taxon>
        <taxon>Araneidae</taxon>
        <taxon>Araneus</taxon>
    </lineage>
</organism>
<comment type="caution">
    <text evidence="1">The sequence shown here is derived from an EMBL/GenBank/DDBJ whole genome shotgun (WGS) entry which is preliminary data.</text>
</comment>
<proteinExistence type="predicted"/>
<protein>
    <submittedName>
        <fullName evidence="1">Uncharacterized protein</fullName>
    </submittedName>
</protein>
<dbReference type="Proteomes" id="UP000499080">
    <property type="component" value="Unassembled WGS sequence"/>
</dbReference>
<reference evidence="1 2" key="1">
    <citation type="journal article" date="2019" name="Sci. Rep.">
        <title>Orb-weaving spider Araneus ventricosus genome elucidates the spidroin gene catalogue.</title>
        <authorList>
            <person name="Kono N."/>
            <person name="Nakamura H."/>
            <person name="Ohtoshi R."/>
            <person name="Moran D.A.P."/>
            <person name="Shinohara A."/>
            <person name="Yoshida Y."/>
            <person name="Fujiwara M."/>
            <person name="Mori M."/>
            <person name="Tomita M."/>
            <person name="Arakawa K."/>
        </authorList>
    </citation>
    <scope>NUCLEOTIDE SEQUENCE [LARGE SCALE GENOMIC DNA]</scope>
</reference>
<accession>A0A4Y2V3N8</accession>
<sequence length="140" mass="15788">MQISRFAGGSTSYPTNIAATSVLEVGALYLHKSKSGCSIKPFQHLQLDWIASIDASADMIPQMDLCFVIKHPTSPLQSEGRLDYSPYVYSLLHWSQICTIVHSHVCFIHLNREEKPYDKSDHVYGNTMGMFQEVPLFQPP</sequence>
<dbReference type="EMBL" id="BGPR01043288">
    <property type="protein sequence ID" value="GBO19863.1"/>
    <property type="molecule type" value="Genomic_DNA"/>
</dbReference>
<evidence type="ECO:0000313" key="2">
    <source>
        <dbReference type="Proteomes" id="UP000499080"/>
    </source>
</evidence>
<keyword evidence="2" id="KW-1185">Reference proteome</keyword>
<gene>
    <name evidence="1" type="ORF">AVEN_24551_1</name>
</gene>
<dbReference type="AlphaFoldDB" id="A0A4Y2V3N8"/>
<evidence type="ECO:0000313" key="1">
    <source>
        <dbReference type="EMBL" id="GBO19863.1"/>
    </source>
</evidence>